<organism evidence="4 5">
    <name type="scientific">Actinidia rufa</name>
    <dbReference type="NCBI Taxonomy" id="165716"/>
    <lineage>
        <taxon>Eukaryota</taxon>
        <taxon>Viridiplantae</taxon>
        <taxon>Streptophyta</taxon>
        <taxon>Embryophyta</taxon>
        <taxon>Tracheophyta</taxon>
        <taxon>Spermatophyta</taxon>
        <taxon>Magnoliopsida</taxon>
        <taxon>eudicotyledons</taxon>
        <taxon>Gunneridae</taxon>
        <taxon>Pentapetalae</taxon>
        <taxon>asterids</taxon>
        <taxon>Ericales</taxon>
        <taxon>Actinidiaceae</taxon>
        <taxon>Actinidia</taxon>
    </lineage>
</organism>
<comment type="catalytic activity">
    <reaction evidence="1">
        <text>S-ubiquitinyl-[E2 ubiquitin-conjugating enzyme]-L-cysteine + [acceptor protein]-L-lysine = [E2 ubiquitin-conjugating enzyme]-L-cysteine + N(6)-ubiquitinyl-[acceptor protein]-L-lysine.</text>
        <dbReference type="EC" id="2.3.2.27"/>
    </reaction>
</comment>
<dbReference type="InterPro" id="IPR014729">
    <property type="entry name" value="Rossmann-like_a/b/a_fold"/>
</dbReference>
<comment type="caution">
    <text evidence="4">The sequence shown here is derived from an EMBL/GenBank/DDBJ whole genome shotgun (WGS) entry which is preliminary data.</text>
</comment>
<dbReference type="Gene3D" id="3.40.50.620">
    <property type="entry name" value="HUPs"/>
    <property type="match status" value="1"/>
</dbReference>
<name>A0A7J0DVZ2_9ERIC</name>
<evidence type="ECO:0000256" key="1">
    <source>
        <dbReference type="ARBA" id="ARBA00000900"/>
    </source>
</evidence>
<keyword evidence="4" id="KW-0378">Hydrolase</keyword>
<dbReference type="EMBL" id="BJWL01000429">
    <property type="protein sequence ID" value="GFS43724.1"/>
    <property type="molecule type" value="Genomic_DNA"/>
</dbReference>
<dbReference type="GO" id="GO:0061630">
    <property type="term" value="F:ubiquitin protein ligase activity"/>
    <property type="evidence" value="ECO:0007669"/>
    <property type="project" value="UniProtKB-EC"/>
</dbReference>
<dbReference type="AlphaFoldDB" id="A0A7J0DVZ2"/>
<dbReference type="EC" id="2.3.2.27" evidence="2"/>
<dbReference type="InterPro" id="IPR051348">
    <property type="entry name" value="U-box_ubiquitin_ligases"/>
</dbReference>
<dbReference type="GO" id="GO:0016787">
    <property type="term" value="F:hydrolase activity"/>
    <property type="evidence" value="ECO:0007669"/>
    <property type="project" value="UniProtKB-KW"/>
</dbReference>
<keyword evidence="4" id="KW-0808">Transferase</keyword>
<protein>
    <recommendedName>
        <fullName evidence="2">RING-type E3 ubiquitin transferase</fullName>
        <ecNumber evidence="2">2.3.2.27</ecNumber>
    </recommendedName>
</protein>
<dbReference type="Proteomes" id="UP000585474">
    <property type="component" value="Unassembled WGS sequence"/>
</dbReference>
<keyword evidence="3" id="KW-0833">Ubl conjugation pathway</keyword>
<accession>A0A7J0DVZ2</accession>
<evidence type="ECO:0000313" key="5">
    <source>
        <dbReference type="Proteomes" id="UP000585474"/>
    </source>
</evidence>
<sequence length="130" mass="14333">MGILAQVLWEAVTLEEQDIAKALIDYASFNRVDTLVLGATSRNGVARLFKTDIPSAVLKGAPYFCNVYAISKGKVAFMHSASHPLPFIPTAERIRSVPHHRSSNNETNFIGRVTEARSQDEFSIPETDIS</sequence>
<evidence type="ECO:0000256" key="2">
    <source>
        <dbReference type="ARBA" id="ARBA00012483"/>
    </source>
</evidence>
<dbReference type="GO" id="GO:0016301">
    <property type="term" value="F:kinase activity"/>
    <property type="evidence" value="ECO:0007669"/>
    <property type="project" value="UniProtKB-KW"/>
</dbReference>
<proteinExistence type="predicted"/>
<evidence type="ECO:0000313" key="4">
    <source>
        <dbReference type="EMBL" id="GFS43724.1"/>
    </source>
</evidence>
<keyword evidence="4" id="KW-0418">Kinase</keyword>
<dbReference type="PANTHER" id="PTHR45647:SF25">
    <property type="entry name" value="ADENINE NUCLEOTIDE ALPHA HYDROLASES-LIKE SUPERFAMILY PROTEIN"/>
    <property type="match status" value="1"/>
</dbReference>
<gene>
    <name evidence="4" type="ORF">Acr_00g0086560</name>
</gene>
<dbReference type="PANTHER" id="PTHR45647">
    <property type="entry name" value="OS02G0152300 PROTEIN"/>
    <property type="match status" value="1"/>
</dbReference>
<keyword evidence="5" id="KW-1185">Reference proteome</keyword>
<dbReference type="OrthoDB" id="786795at2759"/>
<reference evidence="5" key="1">
    <citation type="submission" date="2019-07" db="EMBL/GenBank/DDBJ databases">
        <title>De Novo Assembly of kiwifruit Actinidia rufa.</title>
        <authorList>
            <person name="Sugita-Konishi S."/>
            <person name="Sato K."/>
            <person name="Mori E."/>
            <person name="Abe Y."/>
            <person name="Kisaki G."/>
            <person name="Hamano K."/>
            <person name="Suezawa K."/>
            <person name="Otani M."/>
            <person name="Fukuda T."/>
            <person name="Manabe T."/>
            <person name="Gomi K."/>
            <person name="Tabuchi M."/>
            <person name="Akimitsu K."/>
            <person name="Kataoka I."/>
        </authorList>
    </citation>
    <scope>NUCLEOTIDE SEQUENCE [LARGE SCALE GENOMIC DNA]</scope>
    <source>
        <strain evidence="5">cv. Fuchu</strain>
    </source>
</reference>
<evidence type="ECO:0000256" key="3">
    <source>
        <dbReference type="ARBA" id="ARBA00022786"/>
    </source>
</evidence>
<dbReference type="SUPFAM" id="SSF52402">
    <property type="entry name" value="Adenine nucleotide alpha hydrolases-like"/>
    <property type="match status" value="1"/>
</dbReference>